<evidence type="ECO:0000313" key="3">
    <source>
        <dbReference type="Proteomes" id="UP000723714"/>
    </source>
</evidence>
<reference evidence="2 3" key="1">
    <citation type="submission" date="2021-06" db="EMBL/GenBank/DDBJ databases">
        <title>Faecalicatena sp. nov. isolated from porcine feces.</title>
        <authorList>
            <person name="Oh B.S."/>
            <person name="Lee J.H."/>
        </authorList>
    </citation>
    <scope>NUCLEOTIDE SEQUENCE [LARGE SCALE GENOMIC DNA]</scope>
    <source>
        <strain evidence="2 3">AGMB00832</strain>
    </source>
</reference>
<keyword evidence="3" id="KW-1185">Reference proteome</keyword>
<dbReference type="Proteomes" id="UP000723714">
    <property type="component" value="Unassembled WGS sequence"/>
</dbReference>
<evidence type="ECO:0000259" key="1">
    <source>
        <dbReference type="Pfam" id="PF04073"/>
    </source>
</evidence>
<evidence type="ECO:0000313" key="2">
    <source>
        <dbReference type="EMBL" id="MBU3878466.1"/>
    </source>
</evidence>
<name>A0ABS6DAL2_9FIRM</name>
<dbReference type="PANTHER" id="PTHR30411">
    <property type="entry name" value="CYTOPLASMIC PROTEIN"/>
    <property type="match status" value="1"/>
</dbReference>
<accession>A0ABS6DAL2</accession>
<gene>
    <name evidence="2" type="ORF">HGO97_021940</name>
</gene>
<feature type="domain" description="YbaK/aminoacyl-tRNA synthetase-associated" evidence="1">
    <location>
        <begin position="26"/>
        <end position="141"/>
    </location>
</feature>
<dbReference type="RefSeq" id="WP_216245269.1">
    <property type="nucleotide sequence ID" value="NZ_JABACJ020000035.1"/>
</dbReference>
<dbReference type="InterPro" id="IPR007214">
    <property type="entry name" value="YbaK/aa-tRNA-synth-assoc-dom"/>
</dbReference>
<comment type="caution">
    <text evidence="2">The sequence shown here is derived from an EMBL/GenBank/DDBJ whole genome shotgun (WGS) entry which is preliminary data.</text>
</comment>
<dbReference type="CDD" id="cd04333">
    <property type="entry name" value="ProX_deacylase"/>
    <property type="match status" value="1"/>
</dbReference>
<dbReference type="Pfam" id="PF04073">
    <property type="entry name" value="tRNA_edit"/>
    <property type="match status" value="1"/>
</dbReference>
<proteinExistence type="predicted"/>
<organism evidence="2 3">
    <name type="scientific">Faecalicatena faecalis</name>
    <dbReference type="NCBI Taxonomy" id="2726362"/>
    <lineage>
        <taxon>Bacteria</taxon>
        <taxon>Bacillati</taxon>
        <taxon>Bacillota</taxon>
        <taxon>Clostridia</taxon>
        <taxon>Lachnospirales</taxon>
        <taxon>Lachnospiraceae</taxon>
        <taxon>Faecalicatena</taxon>
    </lineage>
</organism>
<dbReference type="EMBL" id="JABACJ020000035">
    <property type="protein sequence ID" value="MBU3878466.1"/>
    <property type="molecule type" value="Genomic_DNA"/>
</dbReference>
<sequence length="159" mass="17398">MSVEKVREYLKPYGVDDRILEPEASSATVEEAAMAVGCEPARIAKTMSFMTSDGPILIVLAGDARTDNKKYKEEFHEKAKMIRPEEVEALIGHAPGGVCPFAVNEGVTVYLDESLKRFATVYPAAGSGNSAIELSLEELERCSRAVKWINVGKDWDCAL</sequence>
<protein>
    <submittedName>
        <fullName evidence="2">YbaK/EbsC family protein</fullName>
    </submittedName>
</protein>
<dbReference type="PANTHER" id="PTHR30411:SF1">
    <property type="entry name" value="CYTOPLASMIC PROTEIN"/>
    <property type="match status" value="1"/>
</dbReference>